<sequence length="264" mass="28224">MYIDLPSSDQGPGLDGGQEGVATTSFLLSQDVLLRLLDVSSYSGAWRTREAVRRVGPRRVSPARGEGHGRARNRGGCSLRGTESRKAGPLEPPEGRGTGSVEAAEQGVGRRRPARGGKRVRDRRQHRGGKQRRPSLAVRLEGRCCCWTWDRRPAGACLVSCTGVVAHLLDPSRAEGQRRVRGRRGRTRPPAKKVSEQVSWFAAQVARDQSRQGSPFREGWATVGSAGPQAGLVGTVAGRQIQVSAGGAGREGGNGHALWAARDG</sequence>
<feature type="compositionally biased region" description="Basic residues" evidence="1">
    <location>
        <begin position="109"/>
        <end position="133"/>
    </location>
</feature>
<name>A0ABR3V2J2_9PEZI</name>
<evidence type="ECO:0000313" key="3">
    <source>
        <dbReference type="Proteomes" id="UP001586593"/>
    </source>
</evidence>
<gene>
    <name evidence="2" type="ORF">VTK73DRAFT_5250</name>
</gene>
<dbReference type="Proteomes" id="UP001586593">
    <property type="component" value="Unassembled WGS sequence"/>
</dbReference>
<proteinExistence type="predicted"/>
<evidence type="ECO:0000256" key="1">
    <source>
        <dbReference type="SAM" id="MobiDB-lite"/>
    </source>
</evidence>
<keyword evidence="3" id="KW-1185">Reference proteome</keyword>
<accession>A0ABR3V2J2</accession>
<reference evidence="2 3" key="1">
    <citation type="journal article" date="2024" name="Commun. Biol.">
        <title>Comparative genomic analysis of thermophilic fungi reveals convergent evolutionary adaptations and gene losses.</title>
        <authorList>
            <person name="Steindorff A.S."/>
            <person name="Aguilar-Pontes M.V."/>
            <person name="Robinson A.J."/>
            <person name="Andreopoulos B."/>
            <person name="LaButti K."/>
            <person name="Kuo A."/>
            <person name="Mondo S."/>
            <person name="Riley R."/>
            <person name="Otillar R."/>
            <person name="Haridas S."/>
            <person name="Lipzen A."/>
            <person name="Grimwood J."/>
            <person name="Schmutz J."/>
            <person name="Clum A."/>
            <person name="Reid I.D."/>
            <person name="Moisan M.C."/>
            <person name="Butler G."/>
            <person name="Nguyen T.T.M."/>
            <person name="Dewar K."/>
            <person name="Conant G."/>
            <person name="Drula E."/>
            <person name="Henrissat B."/>
            <person name="Hansel C."/>
            <person name="Singer S."/>
            <person name="Hutchinson M.I."/>
            <person name="de Vries R.P."/>
            <person name="Natvig D.O."/>
            <person name="Powell A.J."/>
            <person name="Tsang A."/>
            <person name="Grigoriev I.V."/>
        </authorList>
    </citation>
    <scope>NUCLEOTIDE SEQUENCE [LARGE SCALE GENOMIC DNA]</scope>
    <source>
        <strain evidence="2 3">ATCC 24622</strain>
    </source>
</reference>
<organism evidence="2 3">
    <name type="scientific">Phialemonium thermophilum</name>
    <dbReference type="NCBI Taxonomy" id="223376"/>
    <lineage>
        <taxon>Eukaryota</taxon>
        <taxon>Fungi</taxon>
        <taxon>Dikarya</taxon>
        <taxon>Ascomycota</taxon>
        <taxon>Pezizomycotina</taxon>
        <taxon>Sordariomycetes</taxon>
        <taxon>Sordariomycetidae</taxon>
        <taxon>Cephalothecales</taxon>
        <taxon>Cephalothecaceae</taxon>
        <taxon>Phialemonium</taxon>
    </lineage>
</organism>
<evidence type="ECO:0000313" key="2">
    <source>
        <dbReference type="EMBL" id="KAL1835957.1"/>
    </source>
</evidence>
<feature type="region of interest" description="Disordered" evidence="1">
    <location>
        <begin position="173"/>
        <end position="194"/>
    </location>
</feature>
<feature type="region of interest" description="Disordered" evidence="1">
    <location>
        <begin position="51"/>
        <end position="134"/>
    </location>
</feature>
<comment type="caution">
    <text evidence="2">The sequence shown here is derived from an EMBL/GenBank/DDBJ whole genome shotgun (WGS) entry which is preliminary data.</text>
</comment>
<feature type="compositionally biased region" description="Basic residues" evidence="1">
    <location>
        <begin position="179"/>
        <end position="191"/>
    </location>
</feature>
<protein>
    <submittedName>
        <fullName evidence="2">Uncharacterized protein</fullName>
    </submittedName>
</protein>
<dbReference type="EMBL" id="JAZHXJ010002955">
    <property type="protein sequence ID" value="KAL1835957.1"/>
    <property type="molecule type" value="Genomic_DNA"/>
</dbReference>